<dbReference type="Proteomes" id="UP000065807">
    <property type="component" value="Chromosome"/>
</dbReference>
<dbReference type="InterPro" id="IPR003439">
    <property type="entry name" value="ABC_transporter-like_ATP-bd"/>
</dbReference>
<evidence type="ECO:0000256" key="8">
    <source>
        <dbReference type="ARBA" id="ARBA00023136"/>
    </source>
</evidence>
<dbReference type="InterPro" id="IPR017871">
    <property type="entry name" value="ABC_transporter-like_CS"/>
</dbReference>
<dbReference type="GO" id="GO:0005524">
    <property type="term" value="F:ATP binding"/>
    <property type="evidence" value="ECO:0007669"/>
    <property type="project" value="UniProtKB-KW"/>
</dbReference>
<dbReference type="CDD" id="cd03215">
    <property type="entry name" value="ABC_Carb_Monos_II"/>
    <property type="match status" value="1"/>
</dbReference>
<name>A0A0K2SLT7_LIMPI</name>
<dbReference type="InterPro" id="IPR050107">
    <property type="entry name" value="ABC_carbohydrate_import_ATPase"/>
</dbReference>
<dbReference type="GO" id="GO:0016887">
    <property type="term" value="F:ATP hydrolysis activity"/>
    <property type="evidence" value="ECO:0007669"/>
    <property type="project" value="InterPro"/>
</dbReference>
<keyword evidence="3" id="KW-1003">Cell membrane</keyword>
<keyword evidence="2" id="KW-0813">Transport</keyword>
<dbReference type="CDD" id="cd03216">
    <property type="entry name" value="ABC_Carb_Monos_I"/>
    <property type="match status" value="1"/>
</dbReference>
<evidence type="ECO:0000313" key="10">
    <source>
        <dbReference type="EMBL" id="BAS27784.1"/>
    </source>
</evidence>
<dbReference type="FunFam" id="3.40.50.300:FF:000127">
    <property type="entry name" value="Ribose import ATP-binding protein RbsA"/>
    <property type="match status" value="1"/>
</dbReference>
<evidence type="ECO:0000256" key="3">
    <source>
        <dbReference type="ARBA" id="ARBA00022475"/>
    </source>
</evidence>
<dbReference type="EMBL" id="AP014924">
    <property type="protein sequence ID" value="BAS27784.1"/>
    <property type="molecule type" value="Genomic_DNA"/>
</dbReference>
<dbReference type="PANTHER" id="PTHR43790:SF9">
    <property type="entry name" value="GALACTOFURANOSE TRANSPORTER ATP-BINDING PROTEIN YTFR"/>
    <property type="match status" value="1"/>
</dbReference>
<reference evidence="11" key="1">
    <citation type="submission" date="2015-07" db="EMBL/GenBank/DDBJ databases">
        <title>Complete genome sequence and phylogenetic analysis of Limnochorda pilosa.</title>
        <authorList>
            <person name="Watanabe M."/>
            <person name="Kojima H."/>
            <person name="Fukui M."/>
        </authorList>
    </citation>
    <scope>NUCLEOTIDE SEQUENCE [LARGE SCALE GENOMIC DNA]</scope>
    <source>
        <strain evidence="11">HC45</strain>
    </source>
</reference>
<reference evidence="11" key="2">
    <citation type="journal article" date="2016" name="Int. J. Syst. Evol. Microbiol.">
        <title>Complete genome sequence and cell structure of Limnochorda pilosa, a Gram-negative spore-former within the phylum Firmicutes.</title>
        <authorList>
            <person name="Watanabe M."/>
            <person name="Kojima H."/>
            <person name="Fukui M."/>
        </authorList>
    </citation>
    <scope>NUCLEOTIDE SEQUENCE [LARGE SCALE GENOMIC DNA]</scope>
    <source>
        <strain evidence="11">HC45</strain>
    </source>
</reference>
<dbReference type="SUPFAM" id="SSF52540">
    <property type="entry name" value="P-loop containing nucleoside triphosphate hydrolases"/>
    <property type="match status" value="2"/>
</dbReference>
<dbReference type="RefSeq" id="WP_068137129.1">
    <property type="nucleotide sequence ID" value="NZ_AP014924.1"/>
</dbReference>
<dbReference type="InterPro" id="IPR003593">
    <property type="entry name" value="AAA+_ATPase"/>
</dbReference>
<evidence type="ECO:0000313" key="11">
    <source>
        <dbReference type="Proteomes" id="UP000065807"/>
    </source>
</evidence>
<dbReference type="STRING" id="1555112.LIP_1943"/>
<dbReference type="PROSITE" id="PS00211">
    <property type="entry name" value="ABC_TRANSPORTER_1"/>
    <property type="match status" value="1"/>
</dbReference>
<dbReference type="InterPro" id="IPR027417">
    <property type="entry name" value="P-loop_NTPase"/>
</dbReference>
<dbReference type="Pfam" id="PF00005">
    <property type="entry name" value="ABC_tran"/>
    <property type="match status" value="2"/>
</dbReference>
<proteinExistence type="predicted"/>
<dbReference type="AlphaFoldDB" id="A0A0K2SLT7"/>
<evidence type="ECO:0000256" key="7">
    <source>
        <dbReference type="ARBA" id="ARBA00022967"/>
    </source>
</evidence>
<accession>A0A0K2SLT7</accession>
<gene>
    <name evidence="10" type="ORF">LIP_1943</name>
</gene>
<keyword evidence="5" id="KW-0547">Nucleotide-binding</keyword>
<keyword evidence="6" id="KW-0067">ATP-binding</keyword>
<dbReference type="KEGG" id="lpil:LIP_1943"/>
<keyword evidence="11" id="KW-1185">Reference proteome</keyword>
<dbReference type="GO" id="GO:0005886">
    <property type="term" value="C:plasma membrane"/>
    <property type="evidence" value="ECO:0007669"/>
    <property type="project" value="UniProtKB-SubCell"/>
</dbReference>
<keyword evidence="8" id="KW-0472">Membrane</keyword>
<keyword evidence="7" id="KW-1278">Translocase</keyword>
<dbReference type="SMART" id="SM00382">
    <property type="entry name" value="AAA"/>
    <property type="match status" value="2"/>
</dbReference>
<keyword evidence="4" id="KW-0677">Repeat</keyword>
<evidence type="ECO:0000256" key="6">
    <source>
        <dbReference type="ARBA" id="ARBA00022840"/>
    </source>
</evidence>
<sequence length="512" mass="55775">MTVKAPDELLVCRKVTKRFPGVVALDGVDFDVRRGEIHVLLGENGAGKSTLVKLLSGVHRPDAGTLSLEGRQVAFASPFEAQQAGISTVHQELALVPHLTATENIFLGALPRSRRLSPVIDWRAARLQAQALLDRLGAHVPPDAPVGELSVAQRQLVEIARALRFRSRLLILDEPTSSLSDEEAQTLFRVMRQLADTGVAVVFISHRLADVYAVGERVTVLRDGRKVGTYALREIDEAELIKAMVGREVATQYPRHRAHPGPEVLRVEDLRLPGARHAIGFSLREGEILGLAGLVGSGRTELVRALFGADPMAEGRVWVDGRPVRIRRPGDAIRAGLGFVPEDRKAQGLILGHPVRHNITLAVLHHLVNRLGVVRGGEERRVAGRLIERMNVRLHDDLQPVASLSGGNQQKVVLARWLAGRSRVIVMDEPTRGVDVGARWEIYRLIVELVEQGLGVIIISSELPEVLGLADRILVLREGELAGELPAAQATQEAVMRLAVPAGNRSDVVGGR</sequence>
<evidence type="ECO:0000259" key="9">
    <source>
        <dbReference type="PROSITE" id="PS50893"/>
    </source>
</evidence>
<evidence type="ECO:0000256" key="4">
    <source>
        <dbReference type="ARBA" id="ARBA00022737"/>
    </source>
</evidence>
<comment type="subcellular location">
    <subcellularLocation>
        <location evidence="1">Cell membrane</location>
        <topology evidence="1">Peripheral membrane protein</topology>
    </subcellularLocation>
</comment>
<dbReference type="Gene3D" id="3.40.50.300">
    <property type="entry name" value="P-loop containing nucleotide triphosphate hydrolases"/>
    <property type="match status" value="2"/>
</dbReference>
<evidence type="ECO:0000256" key="1">
    <source>
        <dbReference type="ARBA" id="ARBA00004202"/>
    </source>
</evidence>
<evidence type="ECO:0000256" key="5">
    <source>
        <dbReference type="ARBA" id="ARBA00022741"/>
    </source>
</evidence>
<feature type="domain" description="ABC transporter" evidence="9">
    <location>
        <begin position="259"/>
        <end position="503"/>
    </location>
</feature>
<dbReference type="PANTHER" id="PTHR43790">
    <property type="entry name" value="CARBOHYDRATE TRANSPORT ATP-BINDING PROTEIN MG119-RELATED"/>
    <property type="match status" value="1"/>
</dbReference>
<protein>
    <submittedName>
        <fullName evidence="10">Sugar ABC transporter ATPase</fullName>
    </submittedName>
</protein>
<feature type="domain" description="ABC transporter" evidence="9">
    <location>
        <begin position="10"/>
        <end position="248"/>
    </location>
</feature>
<dbReference type="PROSITE" id="PS50893">
    <property type="entry name" value="ABC_TRANSPORTER_2"/>
    <property type="match status" value="2"/>
</dbReference>
<organism evidence="10 11">
    <name type="scientific">Limnochorda pilosa</name>
    <dbReference type="NCBI Taxonomy" id="1555112"/>
    <lineage>
        <taxon>Bacteria</taxon>
        <taxon>Bacillati</taxon>
        <taxon>Bacillota</taxon>
        <taxon>Limnochordia</taxon>
        <taxon>Limnochordales</taxon>
        <taxon>Limnochordaceae</taxon>
        <taxon>Limnochorda</taxon>
    </lineage>
</organism>
<evidence type="ECO:0000256" key="2">
    <source>
        <dbReference type="ARBA" id="ARBA00022448"/>
    </source>
</evidence>